<evidence type="ECO:0000313" key="3">
    <source>
        <dbReference type="EMBL" id="QVI63931.1"/>
    </source>
</evidence>
<keyword evidence="1" id="KW-0378">Hydrolase</keyword>
<evidence type="ECO:0000256" key="1">
    <source>
        <dbReference type="ARBA" id="ARBA00022801"/>
    </source>
</evidence>
<dbReference type="SMART" id="SM00331">
    <property type="entry name" value="PP2C_SIG"/>
    <property type="match status" value="1"/>
</dbReference>
<name>A0ABX8D9L0_9CELL</name>
<accession>A0ABX8D9L0</accession>
<dbReference type="PANTHER" id="PTHR43156">
    <property type="entry name" value="STAGE II SPORULATION PROTEIN E-RELATED"/>
    <property type="match status" value="1"/>
</dbReference>
<dbReference type="Pfam" id="PF07228">
    <property type="entry name" value="SpoIIE"/>
    <property type="match status" value="1"/>
</dbReference>
<dbReference type="InterPro" id="IPR052016">
    <property type="entry name" value="Bact_Sigma-Reg"/>
</dbReference>
<keyword evidence="4" id="KW-1185">Reference proteome</keyword>
<protein>
    <submittedName>
        <fullName evidence="3">Serine/threonine-protein phosphatase</fullName>
    </submittedName>
</protein>
<feature type="domain" description="PPM-type phosphatase" evidence="2">
    <location>
        <begin position="261"/>
        <end position="477"/>
    </location>
</feature>
<dbReference type="InterPro" id="IPR001932">
    <property type="entry name" value="PPM-type_phosphatase-like_dom"/>
</dbReference>
<proteinExistence type="predicted"/>
<dbReference type="RefSeq" id="WP_207342009.1">
    <property type="nucleotide sequence ID" value="NZ_CP074405.1"/>
</dbReference>
<reference evidence="3 4" key="1">
    <citation type="submission" date="2021-05" db="EMBL/GenBank/DDBJ databases">
        <title>Novel species in genus Cellulomonas.</title>
        <authorList>
            <person name="Zhang G."/>
        </authorList>
    </citation>
    <scope>NUCLEOTIDE SEQUENCE [LARGE SCALE GENOMIC DNA]</scope>
    <source>
        <strain evidence="4">zg-ZUI222</strain>
    </source>
</reference>
<dbReference type="PANTHER" id="PTHR43156:SF2">
    <property type="entry name" value="STAGE II SPORULATION PROTEIN E"/>
    <property type="match status" value="1"/>
</dbReference>
<evidence type="ECO:0000313" key="4">
    <source>
        <dbReference type="Proteomes" id="UP000677804"/>
    </source>
</evidence>
<dbReference type="InterPro" id="IPR036457">
    <property type="entry name" value="PPM-type-like_dom_sf"/>
</dbReference>
<dbReference type="SUPFAM" id="SSF81606">
    <property type="entry name" value="PP2C-like"/>
    <property type="match status" value="1"/>
</dbReference>
<sequence>MTTAADRQRRRIRAAFGRTRLEPEELWVRYFALGGQAGPADLAEFLDGTSDLPVRERDRVALAVNEELDRITGSDRAPYSRPLRAAEPEGGPLAALVTLLRDTHLSPPDSLPAAIDAAGRHLGVVPVLYLADDGARTLVPLPGGPGHGREPLSVDGTLPGRAYRVLQTQPAVSEDGQARLWVPVVDGAERVGVLDVMLADPADLDDPNLHRHCWWLAHYLGHLVTALASYGDALEVTHPAGSRSARAELIHRLLPPSTAGTGRVLVAGRVEPAHDMGGDLFDYALSATRAQFAVLDATGHDLRAGLAVAAAVSAYRAARRAGAGLFEQVEAVHGTVAEHFAGNVFATAVVAELDLLTGRLRYLSAGHPAPLLLRAGKVVKQLDDGRRPLLGIDVRSTTVGEEHLQQGDTVVVHTDGITRARDRTGRTFGLGGLVDVLQRTAAEGTPLPEVTRRVVAAILDHHQGALQDDATLLMVQWTTEGQDALDPAPR</sequence>
<evidence type="ECO:0000259" key="2">
    <source>
        <dbReference type="SMART" id="SM00331"/>
    </source>
</evidence>
<organism evidence="3 4">
    <name type="scientific">Cellulomonas wangleii</name>
    <dbReference type="NCBI Taxonomy" id="2816956"/>
    <lineage>
        <taxon>Bacteria</taxon>
        <taxon>Bacillati</taxon>
        <taxon>Actinomycetota</taxon>
        <taxon>Actinomycetes</taxon>
        <taxon>Micrococcales</taxon>
        <taxon>Cellulomonadaceae</taxon>
        <taxon>Cellulomonas</taxon>
    </lineage>
</organism>
<dbReference type="Gene3D" id="3.60.40.10">
    <property type="entry name" value="PPM-type phosphatase domain"/>
    <property type="match status" value="1"/>
</dbReference>
<gene>
    <name evidence="3" type="ORF">KG103_08990</name>
</gene>
<dbReference type="Proteomes" id="UP000677804">
    <property type="component" value="Chromosome"/>
</dbReference>
<dbReference type="EMBL" id="CP074405">
    <property type="protein sequence ID" value="QVI63931.1"/>
    <property type="molecule type" value="Genomic_DNA"/>
</dbReference>